<dbReference type="SUPFAM" id="SSF50965">
    <property type="entry name" value="Galactose oxidase, central domain"/>
    <property type="match status" value="1"/>
</dbReference>
<dbReference type="PANTHER" id="PTHR32208:SF56">
    <property type="entry name" value="GALACTOSE OXIDASE-RELATED"/>
    <property type="match status" value="1"/>
</dbReference>
<dbReference type="InterPro" id="IPR015202">
    <property type="entry name" value="GO-like_E_set"/>
</dbReference>
<evidence type="ECO:0000256" key="1">
    <source>
        <dbReference type="SAM" id="SignalP"/>
    </source>
</evidence>
<comment type="caution">
    <text evidence="3">The sequence shown here is derived from an EMBL/GenBank/DDBJ whole genome shotgun (WGS) entry which is preliminary data.</text>
</comment>
<feature type="chain" id="PRO_5035446968" evidence="1">
    <location>
        <begin position="23"/>
        <end position="713"/>
    </location>
</feature>
<dbReference type="InterPro" id="IPR014756">
    <property type="entry name" value="Ig_E-set"/>
</dbReference>
<dbReference type="InterPro" id="IPR011498">
    <property type="entry name" value="Kelch_2"/>
</dbReference>
<dbReference type="PANTHER" id="PTHR32208">
    <property type="entry name" value="SECRETED PROTEIN-RELATED"/>
    <property type="match status" value="1"/>
</dbReference>
<dbReference type="SMART" id="SM00612">
    <property type="entry name" value="Kelch"/>
    <property type="match status" value="3"/>
</dbReference>
<keyword evidence="1" id="KW-0732">Signal</keyword>
<sequence length="713" mass="76012">MAAPIVLRAVTAALLFFCLVSAQTITSCPRSEGFYEAANGVKFTICGGTDYQGPTSSVTNNIASAHACAALCSANTACQRAVYDRQTRDCHLKNEGGTLTWAVNGRFDSMRRNTNLPLGSFLARCPAGESSYTAPNGAQFRRCENTDYVGASASQTTGITSLNACANICSTTTGCRKAVWDRVSNVCHVKAAEPAASLFWTTSARFHVAYRPATLNPATLGQWSDLVRFSVIPVAAYVVPKFPVSERLLYFSAWGNDAFSGSSGVTQFGDYNFVSGAKSNRQVANTQHDMFCPGISALEDGRILIQGGSDAAVVTAYNPDTNSFTRDTNLVEPRGYQTSVTMSDGRVFTIGGAYSGPRRGKSGEIYDPKTKVWTPLPGADVAPMLTTDAEGIWREDNHAWLFAWKNGSAFQAGPSMRQHWYGSSGSGSVQWAGTTRDTSHAMCGIFVMYDAVAGKIFSAGGSPDYTNSPALRTAHITTIGDPFSTASVERVADMAFPRGLANAVVLHDGTIFVSGGQRRSLVFTNTDGSLVPELFDPSTKTWTQLAPMAVPRNYHSVSILLSDGTVFSGGGGLCYLPTPLSSSAQCDKSVDHADGEIYRPPYLFNSDGTAATRPVISNLEAETVRVGGMLRFNVAGVSGTARVALIRMGSVTHSVNSDQRRVPLADVTVASGRYTARLPSDSGVLVPGYYYLFVSSASGRKTPSIGRTVRITL</sequence>
<accession>A0A8K0TLM3</accession>
<dbReference type="Pfam" id="PF07646">
    <property type="entry name" value="Kelch_2"/>
    <property type="match status" value="1"/>
</dbReference>
<dbReference type="InterPro" id="IPR013783">
    <property type="entry name" value="Ig-like_fold"/>
</dbReference>
<gene>
    <name evidence="3" type="ORF">B0T11DRAFT_350183</name>
</gene>
<dbReference type="CDD" id="cd02851">
    <property type="entry name" value="E_set_GO_C"/>
    <property type="match status" value="1"/>
</dbReference>
<evidence type="ECO:0000313" key="3">
    <source>
        <dbReference type="EMBL" id="KAH7368618.1"/>
    </source>
</evidence>
<dbReference type="OrthoDB" id="2019572at2759"/>
<dbReference type="AlphaFoldDB" id="A0A8K0TLM3"/>
<feature type="domain" description="Apple" evidence="2">
    <location>
        <begin position="28"/>
        <end position="114"/>
    </location>
</feature>
<dbReference type="Gene3D" id="3.50.4.10">
    <property type="entry name" value="Hepatocyte Growth Factor"/>
    <property type="match status" value="2"/>
</dbReference>
<dbReference type="InterPro" id="IPR011043">
    <property type="entry name" value="Gal_Oxase/kelch_b-propeller"/>
</dbReference>
<proteinExistence type="predicted"/>
<evidence type="ECO:0000313" key="4">
    <source>
        <dbReference type="Proteomes" id="UP000813385"/>
    </source>
</evidence>
<feature type="signal peptide" evidence="1">
    <location>
        <begin position="1"/>
        <end position="22"/>
    </location>
</feature>
<organism evidence="3 4">
    <name type="scientific">Plectosphaerella cucumerina</name>
    <dbReference type="NCBI Taxonomy" id="40658"/>
    <lineage>
        <taxon>Eukaryota</taxon>
        <taxon>Fungi</taxon>
        <taxon>Dikarya</taxon>
        <taxon>Ascomycota</taxon>
        <taxon>Pezizomycotina</taxon>
        <taxon>Sordariomycetes</taxon>
        <taxon>Hypocreomycetidae</taxon>
        <taxon>Glomerellales</taxon>
        <taxon>Plectosphaerellaceae</taxon>
        <taxon>Plectosphaerella</taxon>
    </lineage>
</organism>
<evidence type="ECO:0000259" key="2">
    <source>
        <dbReference type="PROSITE" id="PS50948"/>
    </source>
</evidence>
<dbReference type="Pfam" id="PF00024">
    <property type="entry name" value="PAN_1"/>
    <property type="match status" value="2"/>
</dbReference>
<dbReference type="Pfam" id="PF01344">
    <property type="entry name" value="Kelch_1"/>
    <property type="match status" value="1"/>
</dbReference>
<dbReference type="InterPro" id="IPR003609">
    <property type="entry name" value="Pan_app"/>
</dbReference>
<dbReference type="Gene3D" id="2.60.40.10">
    <property type="entry name" value="Immunoglobulins"/>
    <property type="match status" value="1"/>
</dbReference>
<dbReference type="Gene3D" id="2.130.10.80">
    <property type="entry name" value="Galactose oxidase/kelch, beta-propeller"/>
    <property type="match status" value="1"/>
</dbReference>
<dbReference type="InterPro" id="IPR037293">
    <property type="entry name" value="Gal_Oxidase_central_sf"/>
</dbReference>
<dbReference type="Proteomes" id="UP000813385">
    <property type="component" value="Unassembled WGS sequence"/>
</dbReference>
<dbReference type="SUPFAM" id="SSF81296">
    <property type="entry name" value="E set domains"/>
    <property type="match status" value="1"/>
</dbReference>
<dbReference type="Pfam" id="PF09118">
    <property type="entry name" value="GO-like_E_set"/>
    <property type="match status" value="1"/>
</dbReference>
<keyword evidence="4" id="KW-1185">Reference proteome</keyword>
<dbReference type="PROSITE" id="PS50948">
    <property type="entry name" value="PAN"/>
    <property type="match status" value="1"/>
</dbReference>
<dbReference type="EMBL" id="JAGPXD010000002">
    <property type="protein sequence ID" value="KAH7368618.1"/>
    <property type="molecule type" value="Genomic_DNA"/>
</dbReference>
<reference evidence="3" key="1">
    <citation type="journal article" date="2021" name="Nat. Commun.">
        <title>Genetic determinants of endophytism in the Arabidopsis root mycobiome.</title>
        <authorList>
            <person name="Mesny F."/>
            <person name="Miyauchi S."/>
            <person name="Thiergart T."/>
            <person name="Pickel B."/>
            <person name="Atanasova L."/>
            <person name="Karlsson M."/>
            <person name="Huettel B."/>
            <person name="Barry K.W."/>
            <person name="Haridas S."/>
            <person name="Chen C."/>
            <person name="Bauer D."/>
            <person name="Andreopoulos W."/>
            <person name="Pangilinan J."/>
            <person name="LaButti K."/>
            <person name="Riley R."/>
            <person name="Lipzen A."/>
            <person name="Clum A."/>
            <person name="Drula E."/>
            <person name="Henrissat B."/>
            <person name="Kohler A."/>
            <person name="Grigoriev I.V."/>
            <person name="Martin F.M."/>
            <person name="Hacquard S."/>
        </authorList>
    </citation>
    <scope>NUCLEOTIDE SEQUENCE</scope>
    <source>
        <strain evidence="3">MPI-CAGE-AT-0016</strain>
    </source>
</reference>
<dbReference type="InterPro" id="IPR006652">
    <property type="entry name" value="Kelch_1"/>
</dbReference>
<name>A0A8K0TLM3_9PEZI</name>
<protein>
    <submittedName>
        <fullName evidence="3">Kelch domain-containing protein</fullName>
    </submittedName>
</protein>